<dbReference type="InterPro" id="IPR027417">
    <property type="entry name" value="P-loop_NTPase"/>
</dbReference>
<comment type="similarity">
    <text evidence="2">Belongs to the Sph1/Sph2 family.</text>
</comment>
<dbReference type="RefSeq" id="WP_222609023.1">
    <property type="nucleotide sequence ID" value="NZ_CP081959.1"/>
</dbReference>
<evidence type="ECO:0000313" key="6">
    <source>
        <dbReference type="Proteomes" id="UP000826254"/>
    </source>
</evidence>
<name>A0A8T8WHJ0_9EURY</name>
<keyword evidence="6" id="KW-1185">Reference proteome</keyword>
<dbReference type="SUPFAM" id="SSF52540">
    <property type="entry name" value="P-loop containing nucleoside triphosphate hydrolases"/>
    <property type="match status" value="1"/>
</dbReference>
<dbReference type="PANTHER" id="PTHR32114:SF2">
    <property type="entry name" value="ABC TRANSPORTER ABCH.3"/>
    <property type="match status" value="1"/>
</dbReference>
<sequence length="595" mass="67172">MTWHLSIGNIAGIRQGEAYVEPGINAVRASNWQGKSSFIAGIKTAFGTATPLTEGQSSGRVVLQTDDDEITVELERTNGSVSRSGQPYLTDEYDRVCAELFAFLDEENAIRQAVRTGENLESLLTRPLDFENIDEQIADLRSEREQVERELERAEQAADRLPQLQQRVTGLEEELEELQAEREEIDETPASESDARDQLSDLRAERDQLTSKIDRLETTAERVRETLSEKRAELESLTVPSDADVEDELENLHADLRDIERDTELLQSVYEANKRVLDEGRVELLTDVSHDMLADSVTCWLCGNDATRDGIEVRLSAVDDRISELRSQAIEIRDRVEDLEAKRDEIQEARRRETDLTDRIGELESRLAETEEGLETARERREELDTRIEELAEEVDSTEDRITDLESEIKYTEAELSDAREDLEETETHADQREMLEAEYDSLTDEITDLRNRKEEIKRRTRDAFSSALADLLEQFDTGFETARLTSTFDLVVAREGREAQLDALSEGERELLGIVAAVAGHEAFEVGDRVPVMLLDGLGGLASENLQILVEYLSNRTEYLVLTAYPEYEGFDGNELSPSDWQVVSNASDVGAAS</sequence>
<dbReference type="PANTHER" id="PTHR32114">
    <property type="entry name" value="ABC TRANSPORTER ABCH.3"/>
    <property type="match status" value="1"/>
</dbReference>
<gene>
    <name evidence="5" type="ORF">K6T50_16515</name>
</gene>
<feature type="compositionally biased region" description="Basic and acidic residues" evidence="4">
    <location>
        <begin position="193"/>
        <end position="204"/>
    </location>
</feature>
<reference evidence="5 6" key="1">
    <citation type="journal article" date="2021" name="Int. J. Syst. Evol. Microbiol.">
        <title>Halobaculum halophilum sp. nov. and Halobaculum salinum sp. nov., isolated from salt lake and saline soil.</title>
        <authorList>
            <person name="Cui H.L."/>
            <person name="Shi X.W."/>
            <person name="Yin X.M."/>
            <person name="Yang X.Y."/>
            <person name="Hou J."/>
            <person name="Zhu L."/>
        </authorList>
    </citation>
    <scope>NUCLEOTIDE SEQUENCE [LARGE SCALE GENOMIC DNA]</scope>
    <source>
        <strain evidence="5 6">NBRC 109044</strain>
    </source>
</reference>
<feature type="coiled-coil region" evidence="3">
    <location>
        <begin position="322"/>
        <end position="460"/>
    </location>
</feature>
<keyword evidence="5" id="KW-0614">Plasmid</keyword>
<feature type="compositionally biased region" description="Acidic residues" evidence="4">
    <location>
        <begin position="177"/>
        <end position="189"/>
    </location>
</feature>
<evidence type="ECO:0000256" key="3">
    <source>
        <dbReference type="SAM" id="Coils"/>
    </source>
</evidence>
<evidence type="ECO:0000256" key="4">
    <source>
        <dbReference type="SAM" id="MobiDB-lite"/>
    </source>
</evidence>
<dbReference type="AlphaFoldDB" id="A0A8T8WHJ0"/>
<geneLocation type="plasmid" evidence="5 6">
    <name>unnamed1</name>
</geneLocation>
<accession>A0A8T8WHJ0</accession>
<keyword evidence="1 3" id="KW-0175">Coiled coil</keyword>
<dbReference type="EMBL" id="CP081959">
    <property type="protein sequence ID" value="QZP39256.1"/>
    <property type="molecule type" value="Genomic_DNA"/>
</dbReference>
<dbReference type="NCBIfam" id="NF045487">
    <property type="entry name" value="ASRP"/>
    <property type="match status" value="1"/>
</dbReference>
<evidence type="ECO:0000313" key="5">
    <source>
        <dbReference type="EMBL" id="QZP39256.1"/>
    </source>
</evidence>
<dbReference type="SUPFAM" id="SSF90257">
    <property type="entry name" value="Myosin rod fragments"/>
    <property type="match status" value="1"/>
</dbReference>
<dbReference type="GeneID" id="67179779"/>
<dbReference type="Proteomes" id="UP000826254">
    <property type="component" value="Plasmid unnamed1"/>
</dbReference>
<dbReference type="KEGG" id="hmp:K6T50_16515"/>
<proteinExistence type="inferred from homology"/>
<evidence type="ECO:0000256" key="1">
    <source>
        <dbReference type="ARBA" id="ARBA00023054"/>
    </source>
</evidence>
<feature type="region of interest" description="Disordered" evidence="4">
    <location>
        <begin position="177"/>
        <end position="204"/>
    </location>
</feature>
<organism evidence="5 6">
    <name type="scientific">Halobaculum magnesiiphilum</name>
    <dbReference type="NCBI Taxonomy" id="1017351"/>
    <lineage>
        <taxon>Archaea</taxon>
        <taxon>Methanobacteriati</taxon>
        <taxon>Methanobacteriota</taxon>
        <taxon>Stenosarchaea group</taxon>
        <taxon>Halobacteria</taxon>
        <taxon>Halobacteriales</taxon>
        <taxon>Haloferacaceae</taxon>
        <taxon>Halobaculum</taxon>
    </lineage>
</organism>
<protein>
    <submittedName>
        <fullName evidence="5">ATPase</fullName>
    </submittedName>
</protein>
<dbReference type="Gene3D" id="3.40.50.300">
    <property type="entry name" value="P-loop containing nucleotide triphosphate hydrolases"/>
    <property type="match status" value="2"/>
</dbReference>
<evidence type="ECO:0000256" key="2">
    <source>
        <dbReference type="ARBA" id="ARBA00049666"/>
    </source>
</evidence>